<comment type="similarity">
    <text evidence="1">Belongs to the peptidase M67A family. CSN5 subfamily.</text>
</comment>
<dbReference type="Pfam" id="PF18323">
    <property type="entry name" value="CSN5_C"/>
    <property type="match status" value="1"/>
</dbReference>
<feature type="transmembrane region" description="Helical" evidence="12">
    <location>
        <begin position="7"/>
        <end position="30"/>
    </location>
</feature>
<evidence type="ECO:0000259" key="13">
    <source>
        <dbReference type="PROSITE" id="PS50249"/>
    </source>
</evidence>
<comment type="caution">
    <text evidence="14">The sequence shown here is derived from an EMBL/GenBank/DDBJ whole genome shotgun (WGS) entry which is preliminary data.</text>
</comment>
<feature type="region of interest" description="Disordered" evidence="11">
    <location>
        <begin position="3379"/>
        <end position="3411"/>
    </location>
</feature>
<feature type="compositionally biased region" description="Gly residues" evidence="11">
    <location>
        <begin position="2913"/>
        <end position="2922"/>
    </location>
</feature>
<dbReference type="GeneID" id="87886032"/>
<feature type="region of interest" description="Disordered" evidence="11">
    <location>
        <begin position="3248"/>
        <end position="3279"/>
    </location>
</feature>
<dbReference type="Pfam" id="PF01398">
    <property type="entry name" value="JAB"/>
    <property type="match status" value="1"/>
</dbReference>
<evidence type="ECO:0000256" key="2">
    <source>
        <dbReference type="ARBA" id="ARBA00011098"/>
    </source>
</evidence>
<evidence type="ECO:0000256" key="3">
    <source>
        <dbReference type="ARBA" id="ARBA00014880"/>
    </source>
</evidence>
<keyword evidence="8" id="KW-0862">Zinc</keyword>
<feature type="compositionally biased region" description="Low complexity" evidence="11">
    <location>
        <begin position="2899"/>
        <end position="2912"/>
    </location>
</feature>
<keyword evidence="5" id="KW-0479">Metal-binding</keyword>
<feature type="compositionally biased region" description="Polar residues" evidence="11">
    <location>
        <begin position="2840"/>
        <end position="2853"/>
    </location>
</feature>
<keyword evidence="12" id="KW-0472">Membrane</keyword>
<evidence type="ECO:0000256" key="11">
    <source>
        <dbReference type="SAM" id="MobiDB-lite"/>
    </source>
</evidence>
<dbReference type="Proteomes" id="UP001273166">
    <property type="component" value="Unassembled WGS sequence"/>
</dbReference>
<feature type="compositionally biased region" description="Acidic residues" evidence="11">
    <location>
        <begin position="2547"/>
        <end position="2559"/>
    </location>
</feature>
<feature type="compositionally biased region" description="Low complexity" evidence="11">
    <location>
        <begin position="2035"/>
        <end position="2055"/>
    </location>
</feature>
<feature type="compositionally biased region" description="Low complexity" evidence="11">
    <location>
        <begin position="2810"/>
        <end position="2828"/>
    </location>
</feature>
<keyword evidence="12" id="KW-0812">Transmembrane</keyword>
<feature type="compositionally biased region" description="Basic residues" evidence="11">
    <location>
        <begin position="2972"/>
        <end position="2983"/>
    </location>
</feature>
<accession>A0AAJ0LYD8</accession>
<evidence type="ECO:0000256" key="8">
    <source>
        <dbReference type="ARBA" id="ARBA00022833"/>
    </source>
</evidence>
<dbReference type="Pfam" id="PF10344">
    <property type="entry name" value="Hobbit"/>
    <property type="match status" value="1"/>
</dbReference>
<evidence type="ECO:0000256" key="9">
    <source>
        <dbReference type="ARBA" id="ARBA00023049"/>
    </source>
</evidence>
<evidence type="ECO:0000256" key="7">
    <source>
        <dbReference type="ARBA" id="ARBA00022801"/>
    </source>
</evidence>
<dbReference type="InterPro" id="IPR000555">
    <property type="entry name" value="JAMM/MPN+_dom"/>
</dbReference>
<feature type="region of interest" description="Disordered" evidence="11">
    <location>
        <begin position="3039"/>
        <end position="3065"/>
    </location>
</feature>
<feature type="region of interest" description="Disordered" evidence="11">
    <location>
        <begin position="2026"/>
        <end position="2064"/>
    </location>
</feature>
<dbReference type="InterPro" id="IPR019449">
    <property type="entry name" value="FMP27_WPPW_RBG"/>
</dbReference>
<evidence type="ECO:0000256" key="12">
    <source>
        <dbReference type="SAM" id="Phobius"/>
    </source>
</evidence>
<organism evidence="14 15">
    <name type="scientific">Chaetomium strumarium</name>
    <dbReference type="NCBI Taxonomy" id="1170767"/>
    <lineage>
        <taxon>Eukaryota</taxon>
        <taxon>Fungi</taxon>
        <taxon>Dikarya</taxon>
        <taxon>Ascomycota</taxon>
        <taxon>Pezizomycotina</taxon>
        <taxon>Sordariomycetes</taxon>
        <taxon>Sordariomycetidae</taxon>
        <taxon>Sordariales</taxon>
        <taxon>Chaetomiaceae</taxon>
        <taxon>Chaetomium</taxon>
    </lineage>
</organism>
<dbReference type="PANTHER" id="PTHR15678:SF6">
    <property type="entry name" value="BRIDGE-LIKE LIPID TRANSFER PROTEIN FAMILY MEMBER 2"/>
    <property type="match status" value="1"/>
</dbReference>
<feature type="compositionally biased region" description="Low complexity" evidence="11">
    <location>
        <begin position="2862"/>
        <end position="2876"/>
    </location>
</feature>
<keyword evidence="4" id="KW-0645">Protease</keyword>
<name>A0AAJ0LYD8_9PEZI</name>
<feature type="region of interest" description="Disordered" evidence="11">
    <location>
        <begin position="2639"/>
        <end position="2689"/>
    </location>
</feature>
<comment type="subunit">
    <text evidence="2">Component of the COP9 signalosome (CSN) complex.</text>
</comment>
<feature type="region of interest" description="Disordered" evidence="11">
    <location>
        <begin position="2801"/>
        <end position="2987"/>
    </location>
</feature>
<dbReference type="FunFam" id="3.40.140.10:FF:000003">
    <property type="entry name" value="COP9 signalosome complex subunit 5"/>
    <property type="match status" value="1"/>
</dbReference>
<reference evidence="14" key="1">
    <citation type="journal article" date="2023" name="Mol. Phylogenet. Evol.">
        <title>Genome-scale phylogeny and comparative genomics of the fungal order Sordariales.</title>
        <authorList>
            <person name="Hensen N."/>
            <person name="Bonometti L."/>
            <person name="Westerberg I."/>
            <person name="Brannstrom I.O."/>
            <person name="Guillou S."/>
            <person name="Cros-Aarteil S."/>
            <person name="Calhoun S."/>
            <person name="Haridas S."/>
            <person name="Kuo A."/>
            <person name="Mondo S."/>
            <person name="Pangilinan J."/>
            <person name="Riley R."/>
            <person name="LaButti K."/>
            <person name="Andreopoulos B."/>
            <person name="Lipzen A."/>
            <person name="Chen C."/>
            <person name="Yan M."/>
            <person name="Daum C."/>
            <person name="Ng V."/>
            <person name="Clum A."/>
            <person name="Steindorff A."/>
            <person name="Ohm R.A."/>
            <person name="Martin F."/>
            <person name="Silar P."/>
            <person name="Natvig D.O."/>
            <person name="Lalanne C."/>
            <person name="Gautier V."/>
            <person name="Ament-Velasquez S.L."/>
            <person name="Kruys A."/>
            <person name="Hutchinson M.I."/>
            <person name="Powell A.J."/>
            <person name="Barry K."/>
            <person name="Miller A.N."/>
            <person name="Grigoriev I.V."/>
            <person name="Debuchy R."/>
            <person name="Gladieux P."/>
            <person name="Hiltunen Thoren M."/>
            <person name="Johannesson H."/>
        </authorList>
    </citation>
    <scope>NUCLEOTIDE SEQUENCE</scope>
    <source>
        <strain evidence="14">CBS 333.67</strain>
    </source>
</reference>
<feature type="compositionally biased region" description="Gly residues" evidence="11">
    <location>
        <begin position="3042"/>
        <end position="3051"/>
    </location>
</feature>
<feature type="compositionally biased region" description="Low complexity" evidence="11">
    <location>
        <begin position="3257"/>
        <end position="3267"/>
    </location>
</feature>
<dbReference type="GO" id="GO:0008237">
    <property type="term" value="F:metallopeptidase activity"/>
    <property type="evidence" value="ECO:0007669"/>
    <property type="project" value="UniProtKB-KW"/>
</dbReference>
<evidence type="ECO:0000313" key="15">
    <source>
        <dbReference type="Proteomes" id="UP001273166"/>
    </source>
</evidence>
<keyword evidence="12" id="KW-1133">Transmembrane helix</keyword>
<feature type="compositionally biased region" description="Gly residues" evidence="11">
    <location>
        <begin position="3398"/>
        <end position="3411"/>
    </location>
</feature>
<feature type="domain" description="MPN" evidence="13">
    <location>
        <begin position="3115"/>
        <end position="3251"/>
    </location>
</feature>
<dbReference type="SUPFAM" id="SSF102712">
    <property type="entry name" value="JAB1/MPN domain"/>
    <property type="match status" value="1"/>
</dbReference>
<protein>
    <recommendedName>
        <fullName evidence="3">COP9 signalosome complex subunit 5</fullName>
    </recommendedName>
</protein>
<dbReference type="EMBL" id="JAUDZG010000007">
    <property type="protein sequence ID" value="KAK3302281.1"/>
    <property type="molecule type" value="Genomic_DNA"/>
</dbReference>
<dbReference type="InterPro" id="IPR040961">
    <property type="entry name" value="CSN5_C"/>
</dbReference>
<dbReference type="GO" id="GO:0000338">
    <property type="term" value="P:protein deneddylation"/>
    <property type="evidence" value="ECO:0007669"/>
    <property type="project" value="UniProtKB-ARBA"/>
</dbReference>
<feature type="compositionally biased region" description="Pro residues" evidence="11">
    <location>
        <begin position="118"/>
        <end position="127"/>
    </location>
</feature>
<feature type="region of interest" description="Disordered" evidence="11">
    <location>
        <begin position="2529"/>
        <end position="2575"/>
    </location>
</feature>
<dbReference type="InterPro" id="IPR045167">
    <property type="entry name" value="Hobbit"/>
</dbReference>
<feature type="compositionally biased region" description="Basic and acidic residues" evidence="11">
    <location>
        <begin position="2678"/>
        <end position="2689"/>
    </location>
</feature>
<dbReference type="SMART" id="SM01216">
    <property type="entry name" value="Fmp27_WPPW"/>
    <property type="match status" value="1"/>
</dbReference>
<evidence type="ECO:0000256" key="6">
    <source>
        <dbReference type="ARBA" id="ARBA00022790"/>
    </source>
</evidence>
<feature type="compositionally biased region" description="Basic and acidic residues" evidence="11">
    <location>
        <begin position="1930"/>
        <end position="1946"/>
    </location>
</feature>
<dbReference type="GO" id="GO:0006508">
    <property type="term" value="P:proteolysis"/>
    <property type="evidence" value="ECO:0007669"/>
    <property type="project" value="UniProtKB-KW"/>
</dbReference>
<dbReference type="SMART" id="SM01215">
    <property type="entry name" value="Fmp27_SW"/>
    <property type="match status" value="1"/>
</dbReference>
<keyword evidence="10" id="KW-0175">Coiled coil</keyword>
<evidence type="ECO:0000256" key="1">
    <source>
        <dbReference type="ARBA" id="ARBA00006008"/>
    </source>
</evidence>
<reference evidence="14" key="2">
    <citation type="submission" date="2023-06" db="EMBL/GenBank/DDBJ databases">
        <authorList>
            <consortium name="Lawrence Berkeley National Laboratory"/>
            <person name="Mondo S.J."/>
            <person name="Hensen N."/>
            <person name="Bonometti L."/>
            <person name="Westerberg I."/>
            <person name="Brannstrom I.O."/>
            <person name="Guillou S."/>
            <person name="Cros-Aarteil S."/>
            <person name="Calhoun S."/>
            <person name="Haridas S."/>
            <person name="Kuo A."/>
            <person name="Pangilinan J."/>
            <person name="Riley R."/>
            <person name="Labutti K."/>
            <person name="Andreopoulos B."/>
            <person name="Lipzen A."/>
            <person name="Chen C."/>
            <person name="Yanf M."/>
            <person name="Daum C."/>
            <person name="Ng V."/>
            <person name="Clum A."/>
            <person name="Steindorff A."/>
            <person name="Ohm R."/>
            <person name="Martin F."/>
            <person name="Silar P."/>
            <person name="Natvig D."/>
            <person name="Lalanne C."/>
            <person name="Gautier V."/>
            <person name="Ament-Velasquez S.L."/>
            <person name="Kruys A."/>
            <person name="Hutchinson M.I."/>
            <person name="Powell A.J."/>
            <person name="Barry K."/>
            <person name="Miller A.N."/>
            <person name="Grigoriev I.V."/>
            <person name="Debuchy R."/>
            <person name="Gladieux P."/>
            <person name="Thoren M.H."/>
            <person name="Johannesson H."/>
        </authorList>
    </citation>
    <scope>NUCLEOTIDE SEQUENCE</scope>
    <source>
        <strain evidence="14">CBS 333.67</strain>
    </source>
</reference>
<evidence type="ECO:0000313" key="14">
    <source>
        <dbReference type="EMBL" id="KAK3302281.1"/>
    </source>
</evidence>
<keyword evidence="9" id="KW-0482">Metalloprotease</keyword>
<proteinExistence type="inferred from homology"/>
<dbReference type="SMART" id="SM01214">
    <property type="entry name" value="Fmp27_GFWDK"/>
    <property type="match status" value="1"/>
</dbReference>
<dbReference type="InterPro" id="IPR037518">
    <property type="entry name" value="MPN"/>
</dbReference>
<feature type="region of interest" description="Disordered" evidence="11">
    <location>
        <begin position="833"/>
        <end position="852"/>
    </location>
</feature>
<feature type="compositionally biased region" description="Polar residues" evidence="11">
    <location>
        <begin position="2877"/>
        <end position="2888"/>
    </location>
</feature>
<dbReference type="PANTHER" id="PTHR15678">
    <property type="entry name" value="ANTIGEN MLAA-22-RELATED"/>
    <property type="match status" value="1"/>
</dbReference>
<dbReference type="PROSITE" id="PS50249">
    <property type="entry name" value="MPN"/>
    <property type="match status" value="1"/>
</dbReference>
<feature type="region of interest" description="Disordered" evidence="11">
    <location>
        <begin position="1088"/>
        <end position="1146"/>
    </location>
</feature>
<feature type="region of interest" description="Disordered" evidence="11">
    <location>
        <begin position="1922"/>
        <end position="1953"/>
    </location>
</feature>
<feature type="region of interest" description="Disordered" evidence="11">
    <location>
        <begin position="100"/>
        <end position="137"/>
    </location>
</feature>
<evidence type="ECO:0000256" key="10">
    <source>
        <dbReference type="SAM" id="Coils"/>
    </source>
</evidence>
<feature type="compositionally biased region" description="Polar residues" evidence="11">
    <location>
        <begin position="2650"/>
        <end position="2668"/>
    </location>
</feature>
<dbReference type="InterPro" id="IPR019441">
    <property type="entry name" value="FMP27/BLTP2/Hobbit_GFWDK_RBG"/>
</dbReference>
<dbReference type="GO" id="GO:0008180">
    <property type="term" value="C:COP9 signalosome"/>
    <property type="evidence" value="ECO:0007669"/>
    <property type="project" value="UniProtKB-KW"/>
</dbReference>
<dbReference type="CDD" id="cd08069">
    <property type="entry name" value="MPN_RPN11_CSN5"/>
    <property type="match status" value="1"/>
</dbReference>
<dbReference type="GO" id="GO:0046872">
    <property type="term" value="F:metal ion binding"/>
    <property type="evidence" value="ECO:0007669"/>
    <property type="project" value="UniProtKB-KW"/>
</dbReference>
<gene>
    <name evidence="14" type="ORF">B0T15DRAFT_496751</name>
</gene>
<feature type="compositionally biased region" description="Acidic residues" evidence="11">
    <location>
        <begin position="3053"/>
        <end position="3064"/>
    </location>
</feature>
<dbReference type="RefSeq" id="XP_062718061.1">
    <property type="nucleotide sequence ID" value="XM_062867203.1"/>
</dbReference>
<feature type="compositionally biased region" description="Pro residues" evidence="11">
    <location>
        <begin position="841"/>
        <end position="850"/>
    </location>
</feature>
<sequence length="3462" mass="385072">MALLNPTFIFGILVLLYLSSFVLFAVLRILTGISIQRIGYFSLRRLAYTPRDGIRIEIRGLGLNVHRPTFAQPTWLSIVVDEFAVTIDIGELEKSKAEGLASADGDSDSDVAELDPKPTTPRTPQTPRPVRREIDPDERSKTWKRLTRLKERIKRLHRSVDWLRMVDVVATNSTVSIAGVGNMQMGSLTVAVDTRRKMVDRARFFLQGKAEKGRHNEQAEWIMTLRSVLFSTEGGEALEVLDSATLNIHGYLYEALDGLRDTAIALKLGRLHIPYDDVRHSLDQYKKIRSQIGQGYAQPEPVDDVVDRVFQELDVPGSTNRELMQTVSDSKELVSSVLKGIKEVQFAVSYVGLTKKIDRVRPAGSPMLLTASMKEVGIDLHRLDPKSAAHRMYFPSKDIAHEALVAALSISIGLDDGHGRPERIMYIPMATTTAKTTLPSKTVELTDEGTAEQRNANILFANSVVTSPSVDLDPRHLPLLLAMLQRNPKPAKARPQQQRHMLISRLLPKANIKFSMHEPVLRIALPPVQSSADPDEFDLIISSISAVSLDMESFHSTVEALHYSLAATMRVQTHNLYYQTSAGSRFDLLETENFDLKVQLNASPDVHVVATGNLETFTLRMVREEIRDGLRQIVRQLRLNVEPDKRAVSRTPKHSNFLRALPAWLLHFQLQCSDCSIEVAGVDKDISEDSKGVAIQLESWSAEYRAQRLEGLQRRPSRRRASSRGMMSPESEILKAIPASPRKKYHHEGDGRRISLHARGFEVFMVESAEKWEFEPFINVPKFEVALSTLSDHQGPVFHIYSHIRTLLVQYSLYRHYAVGVAVSSLRKAFMRTSRERPEPPEPPMTPPMSPQRRVVGHLSPPPAGVVPDISLNDVDSWWPTPELVAVDVRATLIQVKADLPSEPPVMLHIYNMEAGRHRWSAPFLQAKLTRLYAEAPRMRRVWARIVSVKNLRVDYRESRHKLTGGGLREDRMFDVVSESIRLAVPHEMVIYKITDNFVTTLKSVQQLHHRFKTGTNEYILDKGPEGPKNVPKVSFRTKSFLFELEDGAFEWKLGVIYRAGLVEMMQRQAREEAFRVKVKKIHEEEARKGLAKKMRARSAAPQGGPPSPGASHARSRSADRQRRSASVGHKRGRAPRYDPEAGAQAISGSARVSIAEARHKLNVHNARSWKQRIDQQYDMSRNATKDIRSHFWGADEIPEDLDDNEKILEVPQRPALMAALINDLHIVVDKPSFPMKELPNFLHKVGKGMPRDMKYALLVPMSLQVNLGEARITLRDYPLPFLHVPATKSDQSVRLPALAMTTDFVIAEEYRGQESTRKIRVPIVPPRNPDPIASNEGSFAVDVRRTIGPVKTFSDMSIDIHTANPTRITWGPSYQPAIQDMMMAIESMTKPQLDPSERVGFWDKIRLNFHSRIRVAWRGDGDVHLALKGSRDPYQITGNGAGFLMCFRNDVRWSINTVDDPKRFMIIDSGEYVLAVPDYSHQVHEARRQHGEDESITSDSSLQPSRASFKKVVVKLSGKVQWLAGLVFERALEHGNRSFEFKPHYEVVLKSPAHAHAQPQGSIPYDAFRGFRSQHIHLSVAVRAPVDREWSGSITEPSRSYNTVHLTPRFFTHFYAWWSLFSGPLSLPIRQGSLWPGREKNSKKFGRHLATIKYNLMLAPLFLSHIYKHKDAEDYSENAVSATGIKVRLDSFILDLHQRREEFNTRDRGRKTQTRTSGMKIHAGQLDLVSADIRAVSASIRAATTADAMLRQSLSTFITDQEGDGTDLSRFTIPDNDLTWIDMDDFVELDWILPTEPNPDTKILPLAFAPRITYFRQTDINGVIDGDPDRTSPFGNEPTHFCVMSQDDDPRRVQAQLIRRRLEQLDEQMETHKRNLGQIELQLIREDLAGEDSDLRTEFELLTRHTGVLNGKKGFLQGMLDEMTPRSPSDSHDGREPTGYDEASRASRSAQSIQGCMTTPAAAEFASDFKNRFVVHNLQLKWNNTLRNIILRYIHQVGQRRGFMYYLSRPAVKFIMDLVDEQTKSKAGKGGSLNATTPGASSSSSTTADANGSDHTSGKDIEDRIRRILQDSKKFASSDDPDGAHPCMADLSSGIADEFTTQDSYHVRLIAPQIQLQSDKNKKHVVLMTSKGMELKVVQVLDKSRMSDNVSGLVQRRFLVNMDSTQFFVTHQKWFSTQLVSMYSGNRYGTPSGSSWPPWVPMEVMFDFNSDPFGFKRVVQKTSALLRYDKFNTLRLKYNDDVNTSEAAGAAVQDTNTTESRTDNIWVEFPQAHALCNSSQYYAIYVIVLDLLMYSEPLEKTRNERLEKIMLASDFSDLRGVPEMVIRLQERVRQLEEIKLHFQIHSRQLDKKGWKDRLVLERDLAACEDELFFMMKAITSSQRKFDNTTSSALLKWSLMAKDIVWQLIRDNNEPLVELQLKDVEYDRIDNSDGSHINLVQVGKILGLNLLPDAIYPVMVAPYVEGDRGGFDPASQPMIRVYWNMLEAIAGIPVMDHVEVTLFPLKIQLEREIGKKLFEYIFPGTDGGKVADGKNDSPFMIKQSPPGEEDDEDDSESLEESIRLGTADQDPEHLGVPFATRAGSLELRLRPTLTSDPDAAASIQHKALSVHSGEGTSFRLFRSGTGFKSMAKKRSYDSLRVNTPRPGIGRTSTGLSSKDTASVNSEAKQGSRFRLRRGHGEGEKAKHSDDLSKMMDRASNYMTFAYIKMPSVVLCLSYKGKGDRNFEDVHDFVFRLPTIEYRNKTWSNLDLALALKSRVIKALISHTGAIIGNKFSKHRPNTAQQSKLRELATSSVLLASTTAGADSPRDNNSSNYNNYSTSGDDSSSLYGNSPVDFSRSPPQSIRRSNTSSIPLPPHRPSSRASSVASSMRSQRSGASHVTVQTQASGAVPSFLMPPSTATSSSSSSENKTSGGGGGGGFGNLLRPTSSGGWSRPWSSGGETSRPGSSGGGLSTSSPRRSNTSIYTGNNNHNHHHPHPHPHPHHQDVEVGVTTTISSTTSSSSPERKRIVGIGRAGFREKINALASRLGARENTAVQRAGAAGGGGGGNIGENEEEDDDEEEGYGTLRRITKLPLTDKLVDRQRDALFNYTADSQVEINRARPWMTDPHYFKTVRISPVALIKMVMHARSGGSLEVMGIMQGYLDGTALVVTDAFRLPVEGTETRVNAQAEADEYLIQYLESCRAESRQENVVGWYHSHPGYGCWLSGIDVETQKLQQKQGPMVAVVIDPDRTVSANKVEIGAFRTYPDDYQPPASSSTTTTTNTTHGGGGGGSQSQSVPLAKVEDFGAHASKYYALEVEHYRSSLDGKLLELLWNKYWVQTLAQNPLLSNRDYASSRMCDVAQRVLDAAAGVSRSGGKAASSAAAVAALMDGVTGGGGHGGHGGSSSSSGLRVHGDGGGGGGGGRGGGGAAGGGVGSLKAAAGDQVIEKLVQDVGQIAAKERAGLMAAEVKAQIFSSVSS</sequence>
<keyword evidence="7" id="KW-0378">Hydrolase</keyword>
<dbReference type="Gene3D" id="3.40.140.10">
    <property type="entry name" value="Cytidine Deaminase, domain 2"/>
    <property type="match status" value="1"/>
</dbReference>
<keyword evidence="15" id="KW-1185">Reference proteome</keyword>
<evidence type="ECO:0000256" key="5">
    <source>
        <dbReference type="ARBA" id="ARBA00022723"/>
    </source>
</evidence>
<feature type="coiled-coil region" evidence="10">
    <location>
        <begin position="1856"/>
        <end position="1883"/>
    </location>
</feature>
<dbReference type="SMART" id="SM00232">
    <property type="entry name" value="JAB_MPN"/>
    <property type="match status" value="1"/>
</dbReference>
<feature type="compositionally biased region" description="Low complexity" evidence="11">
    <location>
        <begin position="2929"/>
        <end position="2947"/>
    </location>
</feature>
<keyword evidence="6" id="KW-0736">Signalosome</keyword>
<dbReference type="InterPro" id="IPR019415">
    <property type="entry name" value="FMP27_SW_RBG"/>
</dbReference>
<evidence type="ECO:0000256" key="4">
    <source>
        <dbReference type="ARBA" id="ARBA00022670"/>
    </source>
</evidence>